<keyword evidence="4" id="KW-1185">Reference proteome</keyword>
<dbReference type="EMBL" id="JARQWQ010000049">
    <property type="protein sequence ID" value="KAK2557498.1"/>
    <property type="molecule type" value="Genomic_DNA"/>
</dbReference>
<protein>
    <recommendedName>
        <fullName evidence="2">PID domain-containing protein</fullName>
    </recommendedName>
</protein>
<evidence type="ECO:0000256" key="1">
    <source>
        <dbReference type="SAM" id="MobiDB-lite"/>
    </source>
</evidence>
<feature type="region of interest" description="Disordered" evidence="1">
    <location>
        <begin position="162"/>
        <end position="183"/>
    </location>
</feature>
<dbReference type="Proteomes" id="UP001249851">
    <property type="component" value="Unassembled WGS sequence"/>
</dbReference>
<evidence type="ECO:0000313" key="3">
    <source>
        <dbReference type="EMBL" id="KAK2557498.1"/>
    </source>
</evidence>
<dbReference type="InterPro" id="IPR006020">
    <property type="entry name" value="PTB/PI_dom"/>
</dbReference>
<dbReference type="Pfam" id="PF14719">
    <property type="entry name" value="PID_2"/>
    <property type="match status" value="1"/>
</dbReference>
<evidence type="ECO:0000259" key="2">
    <source>
        <dbReference type="Pfam" id="PF14719"/>
    </source>
</evidence>
<dbReference type="SUPFAM" id="SSF50729">
    <property type="entry name" value="PH domain-like"/>
    <property type="match status" value="1"/>
</dbReference>
<dbReference type="Gene3D" id="2.30.29.30">
    <property type="entry name" value="Pleckstrin-homology domain (PH domain)/Phosphotyrosine-binding domain (PTB)"/>
    <property type="match status" value="1"/>
</dbReference>
<evidence type="ECO:0000313" key="4">
    <source>
        <dbReference type="Proteomes" id="UP001249851"/>
    </source>
</evidence>
<dbReference type="InterPro" id="IPR011993">
    <property type="entry name" value="PH-like_dom_sf"/>
</dbReference>
<proteinExistence type="predicted"/>
<comment type="caution">
    <text evidence="3">The sequence shown here is derived from an EMBL/GenBank/DDBJ whole genome shotgun (WGS) entry which is preliminary data.</text>
</comment>
<organism evidence="3 4">
    <name type="scientific">Acropora cervicornis</name>
    <name type="common">Staghorn coral</name>
    <dbReference type="NCBI Taxonomy" id="6130"/>
    <lineage>
        <taxon>Eukaryota</taxon>
        <taxon>Metazoa</taxon>
        <taxon>Cnidaria</taxon>
        <taxon>Anthozoa</taxon>
        <taxon>Hexacorallia</taxon>
        <taxon>Scleractinia</taxon>
        <taxon>Astrocoeniina</taxon>
        <taxon>Acroporidae</taxon>
        <taxon>Acropora</taxon>
    </lineage>
</organism>
<accession>A0AAD9QA22</accession>
<name>A0AAD9QA22_ACRCE</name>
<dbReference type="CDD" id="cd00934">
    <property type="entry name" value="PTB"/>
    <property type="match status" value="1"/>
</dbReference>
<feature type="domain" description="PID" evidence="2">
    <location>
        <begin position="27"/>
        <end position="182"/>
    </location>
</feature>
<reference evidence="3" key="1">
    <citation type="journal article" date="2023" name="G3 (Bethesda)">
        <title>Whole genome assembly and annotation of the endangered Caribbean coral Acropora cervicornis.</title>
        <authorList>
            <person name="Selwyn J.D."/>
            <person name="Vollmer S.V."/>
        </authorList>
    </citation>
    <scope>NUCLEOTIDE SEQUENCE</scope>
    <source>
        <strain evidence="3">K2</strain>
    </source>
</reference>
<reference evidence="3" key="2">
    <citation type="journal article" date="2023" name="Science">
        <title>Genomic signatures of disease resistance in endangered staghorn corals.</title>
        <authorList>
            <person name="Vollmer S.V."/>
            <person name="Selwyn J.D."/>
            <person name="Despard B.A."/>
            <person name="Roesel C.L."/>
        </authorList>
    </citation>
    <scope>NUCLEOTIDE SEQUENCE</scope>
    <source>
        <strain evidence="3">K2</strain>
    </source>
</reference>
<gene>
    <name evidence="3" type="ORF">P5673_020244</name>
</gene>
<dbReference type="AlphaFoldDB" id="A0AAD9QA22"/>
<sequence>MEAVKEKVGGFGLSRRDSRTFIHEFAFRVSYMGFAVNCCAGIEGVQAAINQIRETGGQKDYRNTDRTNCIKIDKQGVSFVERKRERDISLSFIPLRKISYGVVYEKDSSIFAFNHHVSPNHVECHAVISENDVKAREMNEALYAVFKTDHFGCLRNERQKRRESLQKMEENERENGVPRRDLQ</sequence>